<feature type="domain" description="ERAP1-like C-terminal" evidence="3">
    <location>
        <begin position="167"/>
        <end position="265"/>
    </location>
</feature>
<dbReference type="Pfam" id="PF01433">
    <property type="entry name" value="Peptidase_M1"/>
    <property type="match status" value="1"/>
</dbReference>
<dbReference type="PANTHER" id="PTHR11533">
    <property type="entry name" value="PROTEASE M1 ZINC METALLOPROTEASE"/>
    <property type="match status" value="1"/>
</dbReference>
<dbReference type="EMBL" id="KZ345060">
    <property type="protein sequence ID" value="PIO76334.1"/>
    <property type="molecule type" value="Genomic_DNA"/>
</dbReference>
<proteinExistence type="inferred from homology"/>
<dbReference type="GO" id="GO:0005615">
    <property type="term" value="C:extracellular space"/>
    <property type="evidence" value="ECO:0007669"/>
    <property type="project" value="TreeGrafter"/>
</dbReference>
<evidence type="ECO:0008006" key="6">
    <source>
        <dbReference type="Google" id="ProtNLM"/>
    </source>
</evidence>
<evidence type="ECO:0000259" key="3">
    <source>
        <dbReference type="Pfam" id="PF11838"/>
    </source>
</evidence>
<dbReference type="InterPro" id="IPR014782">
    <property type="entry name" value="Peptidase_M1_dom"/>
</dbReference>
<dbReference type="InterPro" id="IPR027268">
    <property type="entry name" value="Peptidase_M4/M1_CTD_sf"/>
</dbReference>
<dbReference type="InterPro" id="IPR024571">
    <property type="entry name" value="ERAP1-like_C_dom"/>
</dbReference>
<evidence type="ECO:0000259" key="2">
    <source>
        <dbReference type="Pfam" id="PF01433"/>
    </source>
</evidence>
<dbReference type="FunFam" id="2.60.40.1910:FF:000006">
    <property type="entry name" value="Aminopeptidase"/>
    <property type="match status" value="1"/>
</dbReference>
<evidence type="ECO:0000313" key="4">
    <source>
        <dbReference type="EMBL" id="PIO76334.1"/>
    </source>
</evidence>
<evidence type="ECO:0000256" key="1">
    <source>
        <dbReference type="ARBA" id="ARBA00010136"/>
    </source>
</evidence>
<feature type="domain" description="Peptidase M1 membrane alanine aminopeptidase" evidence="2">
    <location>
        <begin position="3"/>
        <end position="65"/>
    </location>
</feature>
<dbReference type="GO" id="GO:0006508">
    <property type="term" value="P:proteolysis"/>
    <property type="evidence" value="ECO:0007669"/>
    <property type="project" value="TreeGrafter"/>
</dbReference>
<dbReference type="PANTHER" id="PTHR11533:SF301">
    <property type="entry name" value="AMINOPEPTIDASE"/>
    <property type="match status" value="1"/>
</dbReference>
<dbReference type="InterPro" id="IPR050344">
    <property type="entry name" value="Peptidase_M1_aminopeptidases"/>
</dbReference>
<dbReference type="GO" id="GO:0008270">
    <property type="term" value="F:zinc ion binding"/>
    <property type="evidence" value="ECO:0007669"/>
    <property type="project" value="InterPro"/>
</dbReference>
<accession>A0A2G9V1G0</accession>
<dbReference type="GO" id="GO:0016020">
    <property type="term" value="C:membrane"/>
    <property type="evidence" value="ECO:0007669"/>
    <property type="project" value="TreeGrafter"/>
</dbReference>
<dbReference type="Gene3D" id="1.10.390.10">
    <property type="entry name" value="Neutral Protease Domain 2"/>
    <property type="match status" value="1"/>
</dbReference>
<dbReference type="GO" id="GO:0005737">
    <property type="term" value="C:cytoplasm"/>
    <property type="evidence" value="ECO:0007669"/>
    <property type="project" value="TreeGrafter"/>
</dbReference>
<reference evidence="4 5" key="1">
    <citation type="submission" date="2015-09" db="EMBL/GenBank/DDBJ databases">
        <title>Draft genome of the parasitic nematode Teladorsagia circumcincta isolate WARC Sus (inbred).</title>
        <authorList>
            <person name="Mitreva M."/>
        </authorList>
    </citation>
    <scope>NUCLEOTIDE SEQUENCE [LARGE SCALE GENOMIC DNA]</scope>
    <source>
        <strain evidence="4 5">S</strain>
    </source>
</reference>
<dbReference type="GO" id="GO:0043171">
    <property type="term" value="P:peptide catabolic process"/>
    <property type="evidence" value="ECO:0007669"/>
    <property type="project" value="TreeGrafter"/>
</dbReference>
<evidence type="ECO:0000313" key="5">
    <source>
        <dbReference type="Proteomes" id="UP000230423"/>
    </source>
</evidence>
<sequence>MSSVTEVYEAFDAITYSKGASVLTMMHALIGEENFKRAVTQYLKKFSYENAKASDLWGVFDEAVKDVKGPDGNPMKTTEFAYQWTTQMGYPVVTVEAFNATSLKVTQNRYKPNKDALEPEKYRHPKYGFKWDIPLWYQEGENKEIKQTWLSRDKPLYLHVSTSDASIVVNADRHGFYRQNYDVNAWRKIIRQLKDNHEVYSPRTRNAIISDAFAAALLDGGLKYEAVFELLEYAKNEEEYLPWDEIISGFYSILEFFGNEPESKWAKKAVIDAYCRLGSKDCIGKYKELFVKEVMEKCKDGEEASKCVSVAAPLRSRVYCYGVKEGGDEAFDKVIWYIHWRNMEVILSFLAAGVATT</sequence>
<gene>
    <name evidence="4" type="ORF">TELCIR_01597</name>
</gene>
<dbReference type="AlphaFoldDB" id="A0A2G9V1G0"/>
<comment type="similarity">
    <text evidence="1">Belongs to the peptidase M1 family.</text>
</comment>
<name>A0A2G9V1G0_TELCI</name>
<organism evidence="4 5">
    <name type="scientific">Teladorsagia circumcincta</name>
    <name type="common">Brown stomach worm</name>
    <name type="synonym">Ostertagia circumcincta</name>
    <dbReference type="NCBI Taxonomy" id="45464"/>
    <lineage>
        <taxon>Eukaryota</taxon>
        <taxon>Metazoa</taxon>
        <taxon>Ecdysozoa</taxon>
        <taxon>Nematoda</taxon>
        <taxon>Chromadorea</taxon>
        <taxon>Rhabditida</taxon>
        <taxon>Rhabditina</taxon>
        <taxon>Rhabditomorpha</taxon>
        <taxon>Strongyloidea</taxon>
        <taxon>Trichostrongylidae</taxon>
        <taxon>Teladorsagia</taxon>
    </lineage>
</organism>
<dbReference type="Gene3D" id="2.60.40.1910">
    <property type="match status" value="1"/>
</dbReference>
<dbReference type="Gene3D" id="1.25.50.20">
    <property type="match status" value="2"/>
</dbReference>
<dbReference type="OrthoDB" id="10031169at2759"/>
<keyword evidence="5" id="KW-1185">Reference proteome</keyword>
<dbReference type="SUPFAM" id="SSF55486">
    <property type="entry name" value="Metalloproteases ('zincins'), catalytic domain"/>
    <property type="match status" value="1"/>
</dbReference>
<dbReference type="GO" id="GO:0042277">
    <property type="term" value="F:peptide binding"/>
    <property type="evidence" value="ECO:0007669"/>
    <property type="project" value="TreeGrafter"/>
</dbReference>
<protein>
    <recommendedName>
        <fullName evidence="6">Peptidase family M1</fullName>
    </recommendedName>
</protein>
<dbReference type="Proteomes" id="UP000230423">
    <property type="component" value="Unassembled WGS sequence"/>
</dbReference>
<dbReference type="Pfam" id="PF11838">
    <property type="entry name" value="ERAP1_C"/>
    <property type="match status" value="1"/>
</dbReference>
<dbReference type="GO" id="GO:0070006">
    <property type="term" value="F:metalloaminopeptidase activity"/>
    <property type="evidence" value="ECO:0007669"/>
    <property type="project" value="TreeGrafter"/>
</dbReference>